<dbReference type="GO" id="GO:1904680">
    <property type="term" value="F:peptide transmembrane transporter activity"/>
    <property type="evidence" value="ECO:0007669"/>
    <property type="project" value="TreeGrafter"/>
</dbReference>
<dbReference type="InterPro" id="IPR000914">
    <property type="entry name" value="SBP_5_dom"/>
</dbReference>
<dbReference type="RefSeq" id="WP_108997513.1">
    <property type="nucleotide sequence ID" value="NZ_QEEX01000001.1"/>
</dbReference>
<comment type="caution">
    <text evidence="3">The sequence shown here is derived from an EMBL/GenBank/DDBJ whole genome shotgun (WGS) entry which is preliminary data.</text>
</comment>
<evidence type="ECO:0000313" key="3">
    <source>
        <dbReference type="EMBL" id="PWB97607.1"/>
    </source>
</evidence>
<proteinExistence type="predicted"/>
<dbReference type="GO" id="GO:0015833">
    <property type="term" value="P:peptide transport"/>
    <property type="evidence" value="ECO:0007669"/>
    <property type="project" value="TreeGrafter"/>
</dbReference>
<dbReference type="GO" id="GO:0043190">
    <property type="term" value="C:ATP-binding cassette (ABC) transporter complex"/>
    <property type="evidence" value="ECO:0007669"/>
    <property type="project" value="InterPro"/>
</dbReference>
<protein>
    <recommendedName>
        <fullName evidence="2">Solute-binding protein family 5 domain-containing protein</fullName>
    </recommendedName>
</protein>
<feature type="signal peptide" evidence="1">
    <location>
        <begin position="1"/>
        <end position="40"/>
    </location>
</feature>
<dbReference type="PANTHER" id="PTHR30290">
    <property type="entry name" value="PERIPLASMIC BINDING COMPONENT OF ABC TRANSPORTER"/>
    <property type="match status" value="1"/>
</dbReference>
<dbReference type="SUPFAM" id="SSF53850">
    <property type="entry name" value="Periplasmic binding protein-like II"/>
    <property type="match status" value="1"/>
</dbReference>
<gene>
    <name evidence="3" type="ORF">DF220_07005</name>
</gene>
<dbReference type="Gene3D" id="3.10.105.10">
    <property type="entry name" value="Dipeptide-binding Protein, Domain 3"/>
    <property type="match status" value="1"/>
</dbReference>
<keyword evidence="1" id="KW-0732">Signal</keyword>
<evidence type="ECO:0000256" key="1">
    <source>
        <dbReference type="SAM" id="SignalP"/>
    </source>
</evidence>
<dbReference type="EMBL" id="QEEX01000001">
    <property type="protein sequence ID" value="PWB97607.1"/>
    <property type="molecule type" value="Genomic_DNA"/>
</dbReference>
<feature type="chain" id="PRO_5015576274" description="Solute-binding protein family 5 domain-containing protein" evidence="1">
    <location>
        <begin position="41"/>
        <end position="557"/>
    </location>
</feature>
<dbReference type="InterPro" id="IPR030678">
    <property type="entry name" value="Peptide/Ni-bd"/>
</dbReference>
<dbReference type="AlphaFoldDB" id="A0A2U1T165"/>
<dbReference type="Pfam" id="PF00496">
    <property type="entry name" value="SBP_bac_5"/>
    <property type="match status" value="1"/>
</dbReference>
<dbReference type="Proteomes" id="UP000244978">
    <property type="component" value="Unassembled WGS sequence"/>
</dbReference>
<accession>A0A2U1T165</accession>
<name>A0A2U1T165_9MICO</name>
<sequence length="557" mass="59854">MKTPRIASVASVRHPRRIGARAAALAVVVTMGLAGCTATAAVVDPSGVSEADKRGGELIYLDAEIPTSAQVHDSGTWQTRALQQNITDRLIYRNAETGEFEPWLAESWEVSADGTVYTFVIREGVTYSDGSALDVASVKRNLEWQAFGDPEKAISPNPVFPAELAVTTDAAANTVTVTLAAPYAPLLGALTGWASGLVADATIDATREDQSLFVNLIGSGPFVVESEVYGKEVVLKRRDGYAWAPPSSPNQGEAYLDKVIVTPIQEDSVRLGSIKSGQADLIRYVQPTEEDALADQGFHIVSRSGVGLTNQWIIKQSAPFLDDVNVRKALQSGINRAKIAEDLYTDNWSVASSVLSPGTFGYKDESALLAYDPAAAIELLEQSGWTALNSEGYRIKGGETLSVLTYLDVYDNTSRALFQAIQVQLAEIGIELVIKEIDYSSYWATAFDDPEVGVLRVGWPHPDPIGLNEYYAGGKGGLLALDSDDAQLDALLAAHVTATDDPEREAALGALQDYLIGQAYVLPILDDSQVYVAAPRLQGFTLSDGALPQYYNAWIAD</sequence>
<dbReference type="PIRSF" id="PIRSF002741">
    <property type="entry name" value="MppA"/>
    <property type="match status" value="1"/>
</dbReference>
<keyword evidence="4" id="KW-1185">Reference proteome</keyword>
<dbReference type="InterPro" id="IPR039424">
    <property type="entry name" value="SBP_5"/>
</dbReference>
<reference evidence="4" key="1">
    <citation type="submission" date="2018-04" db="EMBL/GenBank/DDBJ databases">
        <authorList>
            <person name="Liu S."/>
            <person name="Wang Z."/>
            <person name="Li J."/>
        </authorList>
    </citation>
    <scope>NUCLEOTIDE SEQUENCE [LARGE SCALE GENOMIC DNA]</scope>
    <source>
        <strain evidence="4">S1194</strain>
    </source>
</reference>
<dbReference type="Gene3D" id="3.40.190.10">
    <property type="entry name" value="Periplasmic binding protein-like II"/>
    <property type="match status" value="1"/>
</dbReference>
<feature type="domain" description="Solute-binding protein family 5" evidence="2">
    <location>
        <begin position="99"/>
        <end position="460"/>
    </location>
</feature>
<evidence type="ECO:0000313" key="4">
    <source>
        <dbReference type="Proteomes" id="UP000244978"/>
    </source>
</evidence>
<organism evidence="3 4">
    <name type="scientific">Homoserinimonas hongtaonis</name>
    <dbReference type="NCBI Taxonomy" id="2079791"/>
    <lineage>
        <taxon>Bacteria</taxon>
        <taxon>Bacillati</taxon>
        <taxon>Actinomycetota</taxon>
        <taxon>Actinomycetes</taxon>
        <taxon>Micrococcales</taxon>
        <taxon>Microbacteriaceae</taxon>
        <taxon>Homoserinimonas</taxon>
    </lineage>
</organism>
<evidence type="ECO:0000259" key="2">
    <source>
        <dbReference type="Pfam" id="PF00496"/>
    </source>
</evidence>
<dbReference type="GO" id="GO:0042597">
    <property type="term" value="C:periplasmic space"/>
    <property type="evidence" value="ECO:0007669"/>
    <property type="project" value="UniProtKB-ARBA"/>
</dbReference>